<keyword evidence="3" id="KW-1185">Reference proteome</keyword>
<reference evidence="3" key="1">
    <citation type="submission" date="2024-07" db="EMBL/GenBank/DDBJ databases">
        <title>Two chromosome-level genome assemblies of Korean endemic species Abeliophyllum distichum and Forsythia ovata (Oleaceae).</title>
        <authorList>
            <person name="Jang H."/>
        </authorList>
    </citation>
    <scope>NUCLEOTIDE SEQUENCE [LARGE SCALE GENOMIC DNA]</scope>
</reference>
<name>A0ABD1RL76_9LAMI</name>
<protein>
    <submittedName>
        <fullName evidence="2">Uncharacterized protein</fullName>
    </submittedName>
</protein>
<evidence type="ECO:0000313" key="3">
    <source>
        <dbReference type="Proteomes" id="UP001604277"/>
    </source>
</evidence>
<feature type="compositionally biased region" description="Basic and acidic residues" evidence="1">
    <location>
        <begin position="12"/>
        <end position="37"/>
    </location>
</feature>
<feature type="compositionally biased region" description="Acidic residues" evidence="1">
    <location>
        <begin position="1"/>
        <end position="11"/>
    </location>
</feature>
<feature type="region of interest" description="Disordered" evidence="1">
    <location>
        <begin position="1"/>
        <end position="51"/>
    </location>
</feature>
<proteinExistence type="predicted"/>
<gene>
    <name evidence="2" type="ORF">Fot_42440</name>
</gene>
<sequence length="104" mass="11488">MRGMEDDGDVEDSQRARRGWEDHSYGVEDRVSHDRGASRTSIPPPPGKPKYINIGSRQDELDPTVLGKLLAPATIAAASVHKYWISNFAKAADNVELMELLKLA</sequence>
<evidence type="ECO:0000256" key="1">
    <source>
        <dbReference type="SAM" id="MobiDB-lite"/>
    </source>
</evidence>
<organism evidence="2 3">
    <name type="scientific">Forsythia ovata</name>
    <dbReference type="NCBI Taxonomy" id="205694"/>
    <lineage>
        <taxon>Eukaryota</taxon>
        <taxon>Viridiplantae</taxon>
        <taxon>Streptophyta</taxon>
        <taxon>Embryophyta</taxon>
        <taxon>Tracheophyta</taxon>
        <taxon>Spermatophyta</taxon>
        <taxon>Magnoliopsida</taxon>
        <taxon>eudicotyledons</taxon>
        <taxon>Gunneridae</taxon>
        <taxon>Pentapetalae</taxon>
        <taxon>asterids</taxon>
        <taxon>lamiids</taxon>
        <taxon>Lamiales</taxon>
        <taxon>Oleaceae</taxon>
        <taxon>Forsythieae</taxon>
        <taxon>Forsythia</taxon>
    </lineage>
</organism>
<dbReference type="Proteomes" id="UP001604277">
    <property type="component" value="Unassembled WGS sequence"/>
</dbReference>
<comment type="caution">
    <text evidence="2">The sequence shown here is derived from an EMBL/GenBank/DDBJ whole genome shotgun (WGS) entry which is preliminary data.</text>
</comment>
<accession>A0ABD1RL76</accession>
<evidence type="ECO:0000313" key="2">
    <source>
        <dbReference type="EMBL" id="KAL2489148.1"/>
    </source>
</evidence>
<dbReference type="AlphaFoldDB" id="A0ABD1RL76"/>
<dbReference type="EMBL" id="JBFOLJ010000012">
    <property type="protein sequence ID" value="KAL2489148.1"/>
    <property type="molecule type" value="Genomic_DNA"/>
</dbReference>